<keyword evidence="8" id="KW-1185">Reference proteome</keyword>
<feature type="domain" description="Thioredoxin" evidence="6">
    <location>
        <begin position="47"/>
        <end position="216"/>
    </location>
</feature>
<dbReference type="PROSITE" id="PS51257">
    <property type="entry name" value="PROKAR_LIPOPROTEIN"/>
    <property type="match status" value="1"/>
</dbReference>
<dbReference type="PROSITE" id="PS51352">
    <property type="entry name" value="THIOREDOXIN_2"/>
    <property type="match status" value="1"/>
</dbReference>
<feature type="binding site" evidence="3">
    <location>
        <position position="85"/>
    </location>
    <ligand>
        <name>Cu cation</name>
        <dbReference type="ChEBI" id="CHEBI:23378"/>
    </ligand>
</feature>
<dbReference type="InterPro" id="IPR003782">
    <property type="entry name" value="SCO1/SenC"/>
</dbReference>
<gene>
    <name evidence="7" type="ORF">SAMN05444955_10918</name>
</gene>
<name>A0A1H8FQS5_9BACL</name>
<dbReference type="PANTHER" id="PTHR12151:SF25">
    <property type="entry name" value="LINALOOL DEHYDRATASE_ISOMERASE DOMAIN-CONTAINING PROTEIN"/>
    <property type="match status" value="1"/>
</dbReference>
<keyword evidence="2 3" id="KW-0186">Copper</keyword>
<feature type="binding site" evidence="3">
    <location>
        <position position="89"/>
    </location>
    <ligand>
        <name>Cu cation</name>
        <dbReference type="ChEBI" id="CHEBI:23378"/>
    </ligand>
</feature>
<feature type="chain" id="PRO_5039273079" evidence="5">
    <location>
        <begin position="24"/>
        <end position="217"/>
    </location>
</feature>
<feature type="disulfide bond" description="Redox-active" evidence="4">
    <location>
        <begin position="85"/>
        <end position="89"/>
    </location>
</feature>
<evidence type="ECO:0000313" key="8">
    <source>
        <dbReference type="Proteomes" id="UP000199695"/>
    </source>
</evidence>
<dbReference type="EMBL" id="FOCQ01000009">
    <property type="protein sequence ID" value="SEN34019.1"/>
    <property type="molecule type" value="Genomic_DNA"/>
</dbReference>
<dbReference type="RefSeq" id="WP_244527541.1">
    <property type="nucleotide sequence ID" value="NZ_FOCQ01000009.1"/>
</dbReference>
<keyword evidence="3" id="KW-0479">Metal-binding</keyword>
<dbReference type="InterPro" id="IPR036249">
    <property type="entry name" value="Thioredoxin-like_sf"/>
</dbReference>
<proteinExistence type="inferred from homology"/>
<dbReference type="SUPFAM" id="SSF52833">
    <property type="entry name" value="Thioredoxin-like"/>
    <property type="match status" value="1"/>
</dbReference>
<dbReference type="Pfam" id="PF02630">
    <property type="entry name" value="SCO1-SenC"/>
    <property type="match status" value="1"/>
</dbReference>
<accession>A0A1H8FQS5</accession>
<dbReference type="AlphaFoldDB" id="A0A1H8FQS5"/>
<evidence type="ECO:0000256" key="3">
    <source>
        <dbReference type="PIRSR" id="PIRSR603782-1"/>
    </source>
</evidence>
<sequence length="217" mass="24279">MKQIQSKLMIGLVILCLGLSACAPSTQQQTPSDPNKNGSNQATNDVSDLNWQVPEFTFTDQNGKPFGLKDVKGKVWLADFIFTRCPNVCPPMTANMAKVQKHLQKAGVNVEIVSFSVDPDYDKPEVLKQFAGKYDLDQTHWHFLTGYKLEEIQKIAQETFKGPVTQQKGPSADVPILVNHPTQFYLIDGSGKVIKFYDGLKPNPEQILKDVKELQNK</sequence>
<feature type="signal peptide" evidence="5">
    <location>
        <begin position="1"/>
        <end position="23"/>
    </location>
</feature>
<dbReference type="CDD" id="cd02968">
    <property type="entry name" value="SCO"/>
    <property type="match status" value="1"/>
</dbReference>
<dbReference type="STRING" id="1173111.SAMN05444955_10918"/>
<dbReference type="GO" id="GO:0046872">
    <property type="term" value="F:metal ion binding"/>
    <property type="evidence" value="ECO:0007669"/>
    <property type="project" value="UniProtKB-KW"/>
</dbReference>
<evidence type="ECO:0000256" key="1">
    <source>
        <dbReference type="ARBA" id="ARBA00010996"/>
    </source>
</evidence>
<dbReference type="Gene3D" id="3.40.30.10">
    <property type="entry name" value="Glutaredoxin"/>
    <property type="match status" value="1"/>
</dbReference>
<dbReference type="Proteomes" id="UP000199695">
    <property type="component" value="Unassembled WGS sequence"/>
</dbReference>
<evidence type="ECO:0000256" key="2">
    <source>
        <dbReference type="ARBA" id="ARBA00023008"/>
    </source>
</evidence>
<dbReference type="InterPro" id="IPR013766">
    <property type="entry name" value="Thioredoxin_domain"/>
</dbReference>
<comment type="similarity">
    <text evidence="1">Belongs to the SCO1/2 family.</text>
</comment>
<dbReference type="PANTHER" id="PTHR12151">
    <property type="entry name" value="ELECTRON TRANSPORT PROTIN SCO1/SENC FAMILY MEMBER"/>
    <property type="match status" value="1"/>
</dbReference>
<keyword evidence="5" id="KW-0732">Signal</keyword>
<evidence type="ECO:0000313" key="7">
    <source>
        <dbReference type="EMBL" id="SEN34019.1"/>
    </source>
</evidence>
<feature type="binding site" evidence="3">
    <location>
        <position position="180"/>
    </location>
    <ligand>
        <name>Cu cation</name>
        <dbReference type="ChEBI" id="CHEBI:23378"/>
    </ligand>
</feature>
<evidence type="ECO:0000259" key="6">
    <source>
        <dbReference type="PROSITE" id="PS51352"/>
    </source>
</evidence>
<keyword evidence="4" id="KW-1015">Disulfide bond</keyword>
<evidence type="ECO:0000256" key="5">
    <source>
        <dbReference type="SAM" id="SignalP"/>
    </source>
</evidence>
<evidence type="ECO:0000256" key="4">
    <source>
        <dbReference type="PIRSR" id="PIRSR603782-2"/>
    </source>
</evidence>
<organism evidence="7 8">
    <name type="scientific">Lihuaxuella thermophila</name>
    <dbReference type="NCBI Taxonomy" id="1173111"/>
    <lineage>
        <taxon>Bacteria</taxon>
        <taxon>Bacillati</taxon>
        <taxon>Bacillota</taxon>
        <taxon>Bacilli</taxon>
        <taxon>Bacillales</taxon>
        <taxon>Thermoactinomycetaceae</taxon>
        <taxon>Lihuaxuella</taxon>
    </lineage>
</organism>
<reference evidence="7 8" key="1">
    <citation type="submission" date="2016-10" db="EMBL/GenBank/DDBJ databases">
        <authorList>
            <person name="de Groot N.N."/>
        </authorList>
    </citation>
    <scope>NUCLEOTIDE SEQUENCE [LARGE SCALE GENOMIC DNA]</scope>
    <source>
        <strain evidence="7 8">DSM 46701</strain>
    </source>
</reference>
<protein>
    <submittedName>
        <fullName evidence="7">Protein SCO1/2</fullName>
    </submittedName>
</protein>